<dbReference type="InterPro" id="IPR012337">
    <property type="entry name" value="RNaseH-like_sf"/>
</dbReference>
<dbReference type="Pfam" id="PF00929">
    <property type="entry name" value="RNase_T"/>
    <property type="match status" value="1"/>
</dbReference>
<dbReference type="GO" id="GO:0045004">
    <property type="term" value="P:DNA replication proofreading"/>
    <property type="evidence" value="ECO:0007669"/>
    <property type="project" value="TreeGrafter"/>
</dbReference>
<comment type="subunit">
    <text evidence="3">DNA polymerase III contains a core (composed of alpha, epsilon and theta chains) that associates with a tau subunit. This core dimerizes to form the POLIII' complex. PolIII' associates with the gamma complex (composed of gamma, delta, delta', psi and chi chains) and with the beta chain to form the complete DNA polymerase III complex.</text>
</comment>
<dbReference type="KEGG" id="dsh:Dshi_3559"/>
<dbReference type="GO" id="GO:0003887">
    <property type="term" value="F:DNA-directed DNA polymerase activity"/>
    <property type="evidence" value="ECO:0007669"/>
    <property type="project" value="UniProtKB-EC"/>
</dbReference>
<keyword evidence="5" id="KW-1133">Transmembrane helix</keyword>
<dbReference type="FunFam" id="3.30.420.10:FF:000045">
    <property type="entry name" value="3'-5' exonuclease DinG"/>
    <property type="match status" value="1"/>
</dbReference>
<gene>
    <name evidence="7" type="primary">dnaQ2</name>
    <name evidence="7" type="ordered locus">Dshi_3559</name>
</gene>
<evidence type="ECO:0000256" key="2">
    <source>
        <dbReference type="ARBA" id="ARBA00025483"/>
    </source>
</evidence>
<keyword evidence="7" id="KW-0548">Nucleotidyltransferase</keyword>
<evidence type="ECO:0000256" key="5">
    <source>
        <dbReference type="SAM" id="Phobius"/>
    </source>
</evidence>
<organism evidence="7 8">
    <name type="scientific">Dinoroseobacter shibae (strain DSM 16493 / NCIMB 14021 / DFL 12)</name>
    <dbReference type="NCBI Taxonomy" id="398580"/>
    <lineage>
        <taxon>Bacteria</taxon>
        <taxon>Pseudomonadati</taxon>
        <taxon>Pseudomonadota</taxon>
        <taxon>Alphaproteobacteria</taxon>
        <taxon>Rhodobacterales</taxon>
        <taxon>Roseobacteraceae</taxon>
        <taxon>Dinoroseobacter</taxon>
    </lineage>
</organism>
<evidence type="ECO:0000256" key="1">
    <source>
        <dbReference type="ARBA" id="ARBA00012417"/>
    </source>
</evidence>
<keyword evidence="8" id="KW-1185">Reference proteome</keyword>
<dbReference type="GO" id="GO:0008408">
    <property type="term" value="F:3'-5' exonuclease activity"/>
    <property type="evidence" value="ECO:0007669"/>
    <property type="project" value="TreeGrafter"/>
</dbReference>
<keyword evidence="5" id="KW-0812">Transmembrane</keyword>
<dbReference type="RefSeq" id="WP_012180215.1">
    <property type="nucleotide sequence ID" value="NC_009952.1"/>
</dbReference>
<dbReference type="Gene3D" id="3.30.420.10">
    <property type="entry name" value="Ribonuclease H-like superfamily/Ribonuclease H"/>
    <property type="match status" value="1"/>
</dbReference>
<dbReference type="InterPro" id="IPR036397">
    <property type="entry name" value="RNaseH_sf"/>
</dbReference>
<dbReference type="NCBIfam" id="TIGR00573">
    <property type="entry name" value="dnaq"/>
    <property type="match status" value="1"/>
</dbReference>
<reference evidence="8" key="1">
    <citation type="journal article" date="2010" name="ISME J.">
        <title>The complete genome sequence of the algal symbiont Dinoroseobacter shibae: a hitchhiker's guide to life in the sea.</title>
        <authorList>
            <person name="Wagner-Dobler I."/>
            <person name="Ballhausen B."/>
            <person name="Berger M."/>
            <person name="Brinkhoff T."/>
            <person name="Buchholz I."/>
            <person name="Bunk B."/>
            <person name="Cypionka H."/>
            <person name="Daniel R."/>
            <person name="Drepper T."/>
            <person name="Gerdts G."/>
            <person name="Hahnke S."/>
            <person name="Han C."/>
            <person name="Jahn D."/>
            <person name="Kalhoefer D."/>
            <person name="Kiss H."/>
            <person name="Klenk H.P."/>
            <person name="Kyrpides N."/>
            <person name="Liebl W."/>
            <person name="Liesegang H."/>
            <person name="Meincke L."/>
            <person name="Pati A."/>
            <person name="Petersen J."/>
            <person name="Piekarski T."/>
            <person name="Pommerenke C."/>
            <person name="Pradella S."/>
            <person name="Pukall R."/>
            <person name="Rabus R."/>
            <person name="Stackebrandt E."/>
            <person name="Thole S."/>
            <person name="Thompson L."/>
            <person name="Tielen P."/>
            <person name="Tomasch J."/>
            <person name="von Jan M."/>
            <person name="Wanphrut N."/>
            <person name="Wichels A."/>
            <person name="Zech H."/>
            <person name="Simon M."/>
        </authorList>
    </citation>
    <scope>NUCLEOTIDE SEQUENCE [LARGE SCALE GENOMIC DNA]</scope>
    <source>
        <strain evidence="8">DSM 16493 / NCIMB 14021 / DFL 12</strain>
    </source>
</reference>
<feature type="transmembrane region" description="Helical" evidence="5">
    <location>
        <begin position="12"/>
        <end position="34"/>
    </location>
</feature>
<dbReference type="eggNOG" id="COG5002">
    <property type="taxonomic scope" value="Bacteria"/>
</dbReference>
<comment type="function">
    <text evidence="2">DNA polymerase III is a complex, multichain enzyme responsible for most of the replicative synthesis in bacteria. The epsilon subunit contain the editing function and is a proofreading 3'-5' exonuclease.</text>
</comment>
<name>A8LQ52_DINSH</name>
<dbReference type="PANTHER" id="PTHR30231">
    <property type="entry name" value="DNA POLYMERASE III SUBUNIT EPSILON"/>
    <property type="match status" value="1"/>
</dbReference>
<evidence type="ECO:0000259" key="6">
    <source>
        <dbReference type="SMART" id="SM00479"/>
    </source>
</evidence>
<dbReference type="InterPro" id="IPR013520">
    <property type="entry name" value="Ribonucl_H"/>
</dbReference>
<dbReference type="PANTHER" id="PTHR30231:SF41">
    <property type="entry name" value="DNA POLYMERASE III SUBUNIT EPSILON"/>
    <property type="match status" value="1"/>
</dbReference>
<sequence>MLGTLSLRLRVFLFFAFLAAGGILAVSGALVLGYRQLGDAAALSAFVTSGAVAGFAILALVTWVWMLFDENVAKALESLATDMRARAHADIERDLDQNKAKYLGDLAPAAAAVTANLSDMKNSLAQAVMRETTLLAAEKNHLEAVLNDLPTGVVLCNAQHQVVFYNGRARDLLRPLGGIGLDRCLASVLDAAPVEAAYAQLLAQPRESCADMRLEVNEGKLRLGVGMRLVEPLPDSALQPGYILTLREAPMVDTACATPILMPRETAFDFDLLHARPSQDVMDCKLGDLKYVIFDTETTGLLPERGDEVCQIAACRVVNGKMVKTEMFDTLVNPGRPIPLSATNIHGITDAMVADAPDFLTAGRAFHGFADGAVLIAHNAPFDMAFFYRKQAEIGARFDHPVLDTVLLSAVIYGQTEQHSLDALAERLNVTIPEEARHTALGDALATTEVFLKLLPMLQAKGIETFGDLLAQTKKHARLLEDLNA</sequence>
<feature type="transmembrane region" description="Helical" evidence="5">
    <location>
        <begin position="40"/>
        <end position="68"/>
    </location>
</feature>
<dbReference type="GO" id="GO:0003677">
    <property type="term" value="F:DNA binding"/>
    <property type="evidence" value="ECO:0007669"/>
    <property type="project" value="InterPro"/>
</dbReference>
<dbReference type="AlphaFoldDB" id="A8LQ52"/>
<dbReference type="SUPFAM" id="SSF53098">
    <property type="entry name" value="Ribonuclease H-like"/>
    <property type="match status" value="1"/>
</dbReference>
<keyword evidence="5" id="KW-0472">Membrane</keyword>
<keyword evidence="7" id="KW-0808">Transferase</keyword>
<dbReference type="eggNOG" id="COG2176">
    <property type="taxonomic scope" value="Bacteria"/>
</dbReference>
<dbReference type="GO" id="GO:0005829">
    <property type="term" value="C:cytosol"/>
    <property type="evidence" value="ECO:0007669"/>
    <property type="project" value="TreeGrafter"/>
</dbReference>
<feature type="domain" description="Exonuclease" evidence="6">
    <location>
        <begin position="290"/>
        <end position="460"/>
    </location>
</feature>
<dbReference type="OrthoDB" id="9804290at2"/>
<evidence type="ECO:0000313" key="7">
    <source>
        <dbReference type="EMBL" id="ABV95292.1"/>
    </source>
</evidence>
<dbReference type="EC" id="2.7.7.7" evidence="1"/>
<proteinExistence type="predicted"/>
<dbReference type="Proteomes" id="UP000006833">
    <property type="component" value="Chromosome"/>
</dbReference>
<dbReference type="EMBL" id="CP000830">
    <property type="protein sequence ID" value="ABV95292.1"/>
    <property type="molecule type" value="Genomic_DNA"/>
</dbReference>
<dbReference type="SMART" id="SM00479">
    <property type="entry name" value="EXOIII"/>
    <property type="match status" value="1"/>
</dbReference>
<comment type="catalytic activity">
    <reaction evidence="4">
        <text>DNA(n) + a 2'-deoxyribonucleoside 5'-triphosphate = DNA(n+1) + diphosphate</text>
        <dbReference type="Rhea" id="RHEA:22508"/>
        <dbReference type="Rhea" id="RHEA-COMP:17339"/>
        <dbReference type="Rhea" id="RHEA-COMP:17340"/>
        <dbReference type="ChEBI" id="CHEBI:33019"/>
        <dbReference type="ChEBI" id="CHEBI:61560"/>
        <dbReference type="ChEBI" id="CHEBI:173112"/>
        <dbReference type="EC" id="2.7.7.7"/>
    </reaction>
</comment>
<evidence type="ECO:0000313" key="8">
    <source>
        <dbReference type="Proteomes" id="UP000006833"/>
    </source>
</evidence>
<dbReference type="InterPro" id="IPR006054">
    <property type="entry name" value="DnaQ"/>
</dbReference>
<dbReference type="CDD" id="cd06127">
    <property type="entry name" value="DEDDh"/>
    <property type="match status" value="1"/>
</dbReference>
<protein>
    <recommendedName>
        <fullName evidence="1">DNA-directed DNA polymerase</fullName>
        <ecNumber evidence="1">2.7.7.7</ecNumber>
    </recommendedName>
</protein>
<evidence type="ECO:0000256" key="4">
    <source>
        <dbReference type="ARBA" id="ARBA00049244"/>
    </source>
</evidence>
<dbReference type="STRING" id="398580.Dshi_3559"/>
<accession>A8LQ52</accession>
<evidence type="ECO:0000256" key="3">
    <source>
        <dbReference type="ARBA" id="ARBA00026073"/>
    </source>
</evidence>
<dbReference type="HOGENOM" id="CLU_017573_0_0_5"/>